<gene>
    <name evidence="10" type="ORF">GRX01_03035</name>
</gene>
<dbReference type="GO" id="GO:0004673">
    <property type="term" value="F:protein histidine kinase activity"/>
    <property type="evidence" value="ECO:0007669"/>
    <property type="project" value="UniProtKB-EC"/>
</dbReference>
<evidence type="ECO:0000256" key="2">
    <source>
        <dbReference type="ARBA" id="ARBA00012438"/>
    </source>
</evidence>
<feature type="domain" description="Histidine kinase" evidence="9">
    <location>
        <begin position="274"/>
        <end position="373"/>
    </location>
</feature>
<evidence type="ECO:0000313" key="11">
    <source>
        <dbReference type="Proteomes" id="UP000437065"/>
    </source>
</evidence>
<dbReference type="RefSeq" id="WP_159663352.1">
    <property type="nucleotide sequence ID" value="NZ_WUUS01000002.1"/>
</dbReference>
<evidence type="ECO:0000259" key="9">
    <source>
        <dbReference type="PROSITE" id="PS50109"/>
    </source>
</evidence>
<evidence type="ECO:0000256" key="3">
    <source>
        <dbReference type="ARBA" id="ARBA00022679"/>
    </source>
</evidence>
<dbReference type="InterPro" id="IPR036890">
    <property type="entry name" value="HATPase_C_sf"/>
</dbReference>
<organism evidence="10 11">
    <name type="scientific">Halobaculum saliterrae</name>
    <dbReference type="NCBI Taxonomy" id="2073113"/>
    <lineage>
        <taxon>Archaea</taxon>
        <taxon>Methanobacteriati</taxon>
        <taxon>Methanobacteriota</taxon>
        <taxon>Stenosarchaea group</taxon>
        <taxon>Halobacteria</taxon>
        <taxon>Halobacteriales</taxon>
        <taxon>Haloferacaceae</taxon>
        <taxon>Halobaculum</taxon>
    </lineage>
</organism>
<keyword evidence="11" id="KW-1185">Reference proteome</keyword>
<dbReference type="OrthoDB" id="342253at2157"/>
<keyword evidence="8" id="KW-0472">Membrane</keyword>
<dbReference type="InterPro" id="IPR050980">
    <property type="entry name" value="2C_sensor_his_kinase"/>
</dbReference>
<evidence type="ECO:0000256" key="5">
    <source>
        <dbReference type="ARBA" id="ARBA00022777"/>
    </source>
</evidence>
<dbReference type="EMBL" id="WUUS01000002">
    <property type="protein sequence ID" value="MXR40330.1"/>
    <property type="molecule type" value="Genomic_DNA"/>
</dbReference>
<accession>A0A6B0SWK2</accession>
<name>A0A6B0SWK2_9EURY</name>
<feature type="transmembrane region" description="Helical" evidence="8">
    <location>
        <begin position="70"/>
        <end position="91"/>
    </location>
</feature>
<dbReference type="InterPro" id="IPR005467">
    <property type="entry name" value="His_kinase_dom"/>
</dbReference>
<dbReference type="Proteomes" id="UP000437065">
    <property type="component" value="Unassembled WGS sequence"/>
</dbReference>
<evidence type="ECO:0000256" key="1">
    <source>
        <dbReference type="ARBA" id="ARBA00000085"/>
    </source>
</evidence>
<feature type="transmembrane region" description="Helical" evidence="8">
    <location>
        <begin position="103"/>
        <end position="122"/>
    </location>
</feature>
<keyword evidence="3" id="KW-0808">Transferase</keyword>
<dbReference type="SUPFAM" id="SSF55874">
    <property type="entry name" value="ATPase domain of HSP90 chaperone/DNA topoisomerase II/histidine kinase"/>
    <property type="match status" value="1"/>
</dbReference>
<evidence type="ECO:0000256" key="8">
    <source>
        <dbReference type="SAM" id="Phobius"/>
    </source>
</evidence>
<evidence type="ECO:0000256" key="7">
    <source>
        <dbReference type="SAM" id="MobiDB-lite"/>
    </source>
</evidence>
<keyword evidence="8" id="KW-0812">Transmembrane</keyword>
<protein>
    <recommendedName>
        <fullName evidence="2">histidine kinase</fullName>
        <ecNumber evidence="2">2.7.13.3</ecNumber>
    </recommendedName>
</protein>
<dbReference type="SMART" id="SM00387">
    <property type="entry name" value="HATPase_c"/>
    <property type="match status" value="1"/>
</dbReference>
<dbReference type="CDD" id="cd00075">
    <property type="entry name" value="HATPase"/>
    <property type="match status" value="1"/>
</dbReference>
<dbReference type="PANTHER" id="PTHR44936">
    <property type="entry name" value="SENSOR PROTEIN CREC"/>
    <property type="match status" value="1"/>
</dbReference>
<keyword evidence="4" id="KW-0547">Nucleotide-binding</keyword>
<dbReference type="PANTHER" id="PTHR44936:SF10">
    <property type="entry name" value="SENSOR PROTEIN RSTB"/>
    <property type="match status" value="1"/>
</dbReference>
<sequence>MDLQRGTAAAVVSATGLGLAAVGGSYVSTGVPGLPGWIVVGAVLALGGAFAIAGPALYRSSVTSEHLLRVAGWNALGVVVTVAVLALVGTFQTADGGRVAAPLLSGAVIVGVSAFAHVLIGVNDVRRIRARTVADQRRKAAVVNRFVRHDLSHAAQLLIGYSDRIRGGSDGDAGDGMNDGAGADDGGDDATDATDVDVAAQIVSIARRLSETQSRVTVIDELLDGGAETKGSVVVSEAVERRRASLTDGYPDASLRIESDGGPAARGGDHVVTAVVELVENALEHGDDRAEVRVRERRVGDEVEIRVIDDGDGFPEDERTLINDDEVETQLRHSSGMGLWLSKWVIEFYEGSLTIGTDESGDSEATVRLPAATAS</sequence>
<dbReference type="AlphaFoldDB" id="A0A6B0SWK2"/>
<dbReference type="GO" id="GO:0005524">
    <property type="term" value="F:ATP binding"/>
    <property type="evidence" value="ECO:0007669"/>
    <property type="project" value="UniProtKB-KW"/>
</dbReference>
<keyword evidence="6" id="KW-0067">ATP-binding</keyword>
<dbReference type="PROSITE" id="PS50109">
    <property type="entry name" value="HIS_KIN"/>
    <property type="match status" value="1"/>
</dbReference>
<comment type="caution">
    <text evidence="10">The sequence shown here is derived from an EMBL/GenBank/DDBJ whole genome shotgun (WGS) entry which is preliminary data.</text>
</comment>
<keyword evidence="5 10" id="KW-0418">Kinase</keyword>
<dbReference type="InterPro" id="IPR003594">
    <property type="entry name" value="HATPase_dom"/>
</dbReference>
<dbReference type="Pfam" id="PF02518">
    <property type="entry name" value="HATPase_c"/>
    <property type="match status" value="1"/>
</dbReference>
<evidence type="ECO:0000256" key="4">
    <source>
        <dbReference type="ARBA" id="ARBA00022741"/>
    </source>
</evidence>
<feature type="transmembrane region" description="Helical" evidence="8">
    <location>
        <begin position="36"/>
        <end position="58"/>
    </location>
</feature>
<comment type="catalytic activity">
    <reaction evidence="1">
        <text>ATP + protein L-histidine = ADP + protein N-phospho-L-histidine.</text>
        <dbReference type="EC" id="2.7.13.3"/>
    </reaction>
</comment>
<reference evidence="10 11" key="1">
    <citation type="submission" date="2019-12" db="EMBL/GenBank/DDBJ databases">
        <title>Isolation and characterization of three novel carbon monoxide-oxidizing members of Halobacteria from salione crusts and soils.</title>
        <authorList>
            <person name="Myers M.R."/>
            <person name="King G.M."/>
        </authorList>
    </citation>
    <scope>NUCLEOTIDE SEQUENCE [LARGE SCALE GENOMIC DNA]</scope>
    <source>
        <strain evidence="10 11">WSA2</strain>
    </source>
</reference>
<dbReference type="Gene3D" id="3.30.565.10">
    <property type="entry name" value="Histidine kinase-like ATPase, C-terminal domain"/>
    <property type="match status" value="1"/>
</dbReference>
<proteinExistence type="predicted"/>
<evidence type="ECO:0000256" key="6">
    <source>
        <dbReference type="ARBA" id="ARBA00022840"/>
    </source>
</evidence>
<evidence type="ECO:0000313" key="10">
    <source>
        <dbReference type="EMBL" id="MXR40330.1"/>
    </source>
</evidence>
<keyword evidence="8" id="KW-1133">Transmembrane helix</keyword>
<feature type="region of interest" description="Disordered" evidence="7">
    <location>
        <begin position="170"/>
        <end position="192"/>
    </location>
</feature>
<dbReference type="EC" id="2.7.13.3" evidence="2"/>